<evidence type="ECO:0000313" key="3">
    <source>
        <dbReference type="Proteomes" id="UP000268652"/>
    </source>
</evidence>
<dbReference type="Proteomes" id="UP000268652">
    <property type="component" value="Unassembled WGS sequence"/>
</dbReference>
<dbReference type="EMBL" id="RBDX01000006">
    <property type="protein sequence ID" value="RKN10217.1"/>
    <property type="molecule type" value="Genomic_DNA"/>
</dbReference>
<dbReference type="InterPro" id="IPR045428">
    <property type="entry name" value="EACC1"/>
</dbReference>
<dbReference type="RefSeq" id="WP_120696894.1">
    <property type="nucleotide sequence ID" value="NZ_RBDX01000006.1"/>
</dbReference>
<gene>
    <name evidence="2" type="ORF">D7318_11945</name>
    <name evidence="1" type="ORF">D7319_10765</name>
</gene>
<dbReference type="AlphaFoldDB" id="A0A3A9WVQ9"/>
<sequence>MRVVITVRGDGDQGGAEGASAARELRQWLVGERELRGRVHPEGPADPEAGTMGPAADALVALLEPGGVAAVFAGALIAWVQTRRGSYTVTVTRADGTEVTVSSRHVRGLSPDEIAALAERLARPSGEGEGEGGNPGRAR</sequence>
<name>A0A3A9WVQ9_9ACTN</name>
<protein>
    <submittedName>
        <fullName evidence="1">Uncharacterized protein</fullName>
    </submittedName>
</protein>
<keyword evidence="3" id="KW-1185">Reference proteome</keyword>
<dbReference type="Proteomes" id="UP000275024">
    <property type="component" value="Unassembled WGS sequence"/>
</dbReference>
<evidence type="ECO:0000313" key="1">
    <source>
        <dbReference type="EMBL" id="RKN10217.1"/>
    </source>
</evidence>
<evidence type="ECO:0000313" key="2">
    <source>
        <dbReference type="EMBL" id="RKN24559.1"/>
    </source>
</evidence>
<comment type="caution">
    <text evidence="1">The sequence shown here is derived from an EMBL/GenBank/DDBJ whole genome shotgun (WGS) entry which is preliminary data.</text>
</comment>
<dbReference type="Pfam" id="PF19953">
    <property type="entry name" value="EACC1"/>
    <property type="match status" value="1"/>
</dbReference>
<accession>A0A3A9WVQ9</accession>
<reference evidence="3 4" key="1">
    <citation type="submission" date="2018-09" db="EMBL/GenBank/DDBJ databases">
        <title>Streptomyces sp. nov. DS1-2, an endophytic actinomycete isolated from roots of Dendrobium scabrilingue.</title>
        <authorList>
            <person name="Kuncharoen N."/>
            <person name="Kudo T."/>
            <person name="Ohkuma M."/>
            <person name="Yuki M."/>
            <person name="Tanasupawat S."/>
        </authorList>
    </citation>
    <scope>NUCLEOTIDE SEQUENCE [LARGE SCALE GENOMIC DNA]</scope>
    <source>
        <strain evidence="1 4">AZ1-7</strain>
        <strain evidence="2 3">DS1-2</strain>
    </source>
</reference>
<organism evidence="1 4">
    <name type="scientific">Streptomyces radicis</name>
    <dbReference type="NCBI Taxonomy" id="1750517"/>
    <lineage>
        <taxon>Bacteria</taxon>
        <taxon>Bacillati</taxon>
        <taxon>Actinomycetota</taxon>
        <taxon>Actinomycetes</taxon>
        <taxon>Kitasatosporales</taxon>
        <taxon>Streptomycetaceae</taxon>
        <taxon>Streptomyces</taxon>
    </lineage>
</organism>
<dbReference type="EMBL" id="RBDY01000006">
    <property type="protein sequence ID" value="RKN24559.1"/>
    <property type="molecule type" value="Genomic_DNA"/>
</dbReference>
<proteinExistence type="predicted"/>
<dbReference type="OrthoDB" id="5194337at2"/>
<evidence type="ECO:0000313" key="4">
    <source>
        <dbReference type="Proteomes" id="UP000275024"/>
    </source>
</evidence>